<evidence type="ECO:0000313" key="2">
    <source>
        <dbReference type="Proteomes" id="UP001320272"/>
    </source>
</evidence>
<accession>A0ABS9APJ3</accession>
<organism evidence="1 2">
    <name type="scientific">Billgrantia aerodenitrificans</name>
    <dbReference type="NCBI Taxonomy" id="2733483"/>
    <lineage>
        <taxon>Bacteria</taxon>
        <taxon>Pseudomonadati</taxon>
        <taxon>Pseudomonadota</taxon>
        <taxon>Gammaproteobacteria</taxon>
        <taxon>Oceanospirillales</taxon>
        <taxon>Halomonadaceae</taxon>
        <taxon>Billgrantia</taxon>
    </lineage>
</organism>
<dbReference type="RefSeq" id="WP_234253140.1">
    <property type="nucleotide sequence ID" value="NZ_JABFTV010000002.1"/>
</dbReference>
<sequence length="60" mass="6871">MREPVSHLRAEGQQGVSACGREIDEFLLGDSSEDIECGKCRRTAYFRRVHLEEFGEEPDQ</sequence>
<dbReference type="EMBL" id="JABFTV010000002">
    <property type="protein sequence ID" value="MCE8023641.1"/>
    <property type="molecule type" value="Genomic_DNA"/>
</dbReference>
<name>A0ABS9APJ3_9GAMM</name>
<dbReference type="Proteomes" id="UP001320272">
    <property type="component" value="Unassembled WGS sequence"/>
</dbReference>
<evidence type="ECO:0000313" key="1">
    <source>
        <dbReference type="EMBL" id="MCE8023641.1"/>
    </source>
</evidence>
<proteinExistence type="predicted"/>
<keyword evidence="2" id="KW-1185">Reference proteome</keyword>
<comment type="caution">
    <text evidence="1">The sequence shown here is derived from an EMBL/GenBank/DDBJ whole genome shotgun (WGS) entry which is preliminary data.</text>
</comment>
<gene>
    <name evidence="1" type="ORF">HOP59_05820</name>
</gene>
<reference evidence="1 2" key="1">
    <citation type="journal article" date="2021" name="Front. Microbiol.">
        <title>Aerobic Denitrification and Heterotrophic Sulfur Oxidation in the Genus Halomonas Revealed by Six Novel Species Characterizations and Genome-Based Analysis.</title>
        <authorList>
            <person name="Wang L."/>
            <person name="Shao Z."/>
        </authorList>
    </citation>
    <scope>NUCLEOTIDE SEQUENCE [LARGE SCALE GENOMIC DNA]</scope>
    <source>
        <strain evidence="1 2">MCCC 1A11058</strain>
    </source>
</reference>
<protein>
    <submittedName>
        <fullName evidence="1">Uncharacterized protein</fullName>
    </submittedName>
</protein>